<evidence type="ECO:0000313" key="2">
    <source>
        <dbReference type="EMBL" id="MFC6791578.1"/>
    </source>
</evidence>
<comment type="caution">
    <text evidence="2">The sequence shown here is derived from an EMBL/GenBank/DDBJ whole genome shotgun (WGS) entry which is preliminary data.</text>
</comment>
<accession>A0ABW2BM84</accession>
<dbReference type="EMBL" id="JBHSWN010000001">
    <property type="protein sequence ID" value="MFC6791578.1"/>
    <property type="molecule type" value="Genomic_DNA"/>
</dbReference>
<feature type="chain" id="PRO_5047068772" evidence="1">
    <location>
        <begin position="22"/>
        <end position="83"/>
    </location>
</feature>
<name>A0ABW2BM84_9HYPH</name>
<evidence type="ECO:0000313" key="3">
    <source>
        <dbReference type="Proteomes" id="UP001596292"/>
    </source>
</evidence>
<feature type="signal peptide" evidence="1">
    <location>
        <begin position="1"/>
        <end position="21"/>
    </location>
</feature>
<protein>
    <submittedName>
        <fullName evidence="2">Uncharacterized protein</fullName>
    </submittedName>
</protein>
<dbReference type="Proteomes" id="UP001596292">
    <property type="component" value="Unassembled WGS sequence"/>
</dbReference>
<keyword evidence="1" id="KW-0732">Signal</keyword>
<sequence length="83" mass="8564">MSYRILAGALLGLSLSTTAFAQSFTAPAGIPAVTAPGGVQGRAAIPNLMDSRNVDGYAIIRDDGVAVTGSIPHPYGSRFDRSR</sequence>
<proteinExistence type="predicted"/>
<organism evidence="2 3">
    <name type="scientific">Methylobacterium komagatae</name>
    <dbReference type="NCBI Taxonomy" id="374425"/>
    <lineage>
        <taxon>Bacteria</taxon>
        <taxon>Pseudomonadati</taxon>
        <taxon>Pseudomonadota</taxon>
        <taxon>Alphaproteobacteria</taxon>
        <taxon>Hyphomicrobiales</taxon>
        <taxon>Methylobacteriaceae</taxon>
        <taxon>Methylobacterium</taxon>
    </lineage>
</organism>
<evidence type="ECO:0000256" key="1">
    <source>
        <dbReference type="SAM" id="SignalP"/>
    </source>
</evidence>
<reference evidence="3" key="1">
    <citation type="journal article" date="2019" name="Int. J. Syst. Evol. Microbiol.">
        <title>The Global Catalogue of Microorganisms (GCM) 10K type strain sequencing project: providing services to taxonomists for standard genome sequencing and annotation.</title>
        <authorList>
            <consortium name="The Broad Institute Genomics Platform"/>
            <consortium name="The Broad Institute Genome Sequencing Center for Infectious Disease"/>
            <person name="Wu L."/>
            <person name="Ma J."/>
        </authorList>
    </citation>
    <scope>NUCLEOTIDE SEQUENCE [LARGE SCALE GENOMIC DNA]</scope>
    <source>
        <strain evidence="3">CCUG 48316</strain>
    </source>
</reference>
<keyword evidence="3" id="KW-1185">Reference proteome</keyword>
<dbReference type="RefSeq" id="WP_378972600.1">
    <property type="nucleotide sequence ID" value="NZ_JBHSWN010000001.1"/>
</dbReference>
<gene>
    <name evidence="2" type="ORF">ACFQE0_19365</name>
</gene>